<accession>A0A9N9ITR1</accession>
<feature type="compositionally biased region" description="Acidic residues" evidence="1">
    <location>
        <begin position="127"/>
        <end position="144"/>
    </location>
</feature>
<dbReference type="AlphaFoldDB" id="A0A9N9ITR1"/>
<proteinExistence type="predicted"/>
<evidence type="ECO:0000313" key="2">
    <source>
        <dbReference type="EMBL" id="CAG8751044.1"/>
    </source>
</evidence>
<evidence type="ECO:0000256" key="1">
    <source>
        <dbReference type="SAM" id="MobiDB-lite"/>
    </source>
</evidence>
<name>A0A9N9ITR1_FUNMO</name>
<organism evidence="2 3">
    <name type="scientific">Funneliformis mosseae</name>
    <name type="common">Endomycorrhizal fungus</name>
    <name type="synonym">Glomus mosseae</name>
    <dbReference type="NCBI Taxonomy" id="27381"/>
    <lineage>
        <taxon>Eukaryota</taxon>
        <taxon>Fungi</taxon>
        <taxon>Fungi incertae sedis</taxon>
        <taxon>Mucoromycota</taxon>
        <taxon>Glomeromycotina</taxon>
        <taxon>Glomeromycetes</taxon>
        <taxon>Glomerales</taxon>
        <taxon>Glomeraceae</taxon>
        <taxon>Funneliformis</taxon>
    </lineage>
</organism>
<feature type="region of interest" description="Disordered" evidence="1">
    <location>
        <begin position="127"/>
        <end position="159"/>
    </location>
</feature>
<dbReference type="Proteomes" id="UP000789375">
    <property type="component" value="Unassembled WGS sequence"/>
</dbReference>
<protein>
    <submittedName>
        <fullName evidence="2">10845_t:CDS:1</fullName>
    </submittedName>
</protein>
<feature type="non-terminal residue" evidence="2">
    <location>
        <position position="1"/>
    </location>
</feature>
<dbReference type="EMBL" id="CAJVPP010025146">
    <property type="protein sequence ID" value="CAG8751044.1"/>
    <property type="molecule type" value="Genomic_DNA"/>
</dbReference>
<reference evidence="2" key="1">
    <citation type="submission" date="2021-06" db="EMBL/GenBank/DDBJ databases">
        <authorList>
            <person name="Kallberg Y."/>
            <person name="Tangrot J."/>
            <person name="Rosling A."/>
        </authorList>
    </citation>
    <scope>NUCLEOTIDE SEQUENCE</scope>
    <source>
        <strain evidence="2">87-6 pot B 2015</strain>
    </source>
</reference>
<sequence>AKESRIISDSSEIEESTDESSELSDEEISEDSDQMVTDDSDESTIATRSKRRVNRVNYSDEKYFKSRLGKDPNELKKRKRSFPENKFDKRRFKHLSSRLNDYSKEVESLDNTVIVSIDNSEFYETVDDELLKDNDDDSNEEESFTESSNKNSEDDDYSE</sequence>
<feature type="non-terminal residue" evidence="2">
    <location>
        <position position="159"/>
    </location>
</feature>
<keyword evidence="3" id="KW-1185">Reference proteome</keyword>
<comment type="caution">
    <text evidence="2">The sequence shown here is derived from an EMBL/GenBank/DDBJ whole genome shotgun (WGS) entry which is preliminary data.</text>
</comment>
<feature type="region of interest" description="Disordered" evidence="1">
    <location>
        <begin position="1"/>
        <end position="49"/>
    </location>
</feature>
<feature type="compositionally biased region" description="Acidic residues" evidence="1">
    <location>
        <begin position="11"/>
        <end position="42"/>
    </location>
</feature>
<gene>
    <name evidence="2" type="ORF">FMOSSE_LOCUS16642</name>
</gene>
<evidence type="ECO:0000313" key="3">
    <source>
        <dbReference type="Proteomes" id="UP000789375"/>
    </source>
</evidence>